<evidence type="ECO:0000256" key="11">
    <source>
        <dbReference type="ARBA" id="ARBA00023303"/>
    </source>
</evidence>
<keyword evidence="3" id="KW-0813">Transport</keyword>
<evidence type="ECO:0000256" key="8">
    <source>
        <dbReference type="ARBA" id="ARBA00022989"/>
    </source>
</evidence>
<keyword evidence="5 13" id="KW-0812">Transmembrane</keyword>
<evidence type="ECO:0000256" key="1">
    <source>
        <dbReference type="ARBA" id="ARBA00004141"/>
    </source>
</evidence>
<accession>A0A9E4TVR7</accession>
<feature type="transmembrane region" description="Helical" evidence="13">
    <location>
        <begin position="7"/>
        <end position="23"/>
    </location>
</feature>
<keyword evidence="11" id="KW-0407">Ion channel</keyword>
<dbReference type="InterPro" id="IPR010617">
    <property type="entry name" value="TMEM175-like"/>
</dbReference>
<dbReference type="GO" id="GO:0005267">
    <property type="term" value="F:potassium channel activity"/>
    <property type="evidence" value="ECO:0007669"/>
    <property type="project" value="UniProtKB-KW"/>
</dbReference>
<evidence type="ECO:0000256" key="12">
    <source>
        <dbReference type="ARBA" id="ARBA00034430"/>
    </source>
</evidence>
<keyword evidence="7" id="KW-0630">Potassium</keyword>
<keyword evidence="9" id="KW-0406">Ion transport</keyword>
<proteinExistence type="inferred from homology"/>
<dbReference type="AlphaFoldDB" id="A0A9E4TVR7"/>
<feature type="transmembrane region" description="Helical" evidence="13">
    <location>
        <begin position="101"/>
        <end position="122"/>
    </location>
</feature>
<reference evidence="14" key="1">
    <citation type="journal article" date="2021" name="Proc. Natl. Acad. Sci. U.S.A.">
        <title>Global biogeography of chemosynthetic symbionts reveals both localized and globally distributed symbiont groups. .</title>
        <authorList>
            <person name="Osvatic J.T."/>
            <person name="Wilkins L.G.E."/>
            <person name="Leibrecht L."/>
            <person name="Leray M."/>
            <person name="Zauner S."/>
            <person name="Polzin J."/>
            <person name="Camacho Y."/>
            <person name="Gros O."/>
            <person name="van Gils J.A."/>
            <person name="Eisen J.A."/>
            <person name="Petersen J.M."/>
            <person name="Yuen B."/>
        </authorList>
    </citation>
    <scope>NUCLEOTIDE SEQUENCE</scope>
    <source>
        <strain evidence="14">MAGclacostrist055</strain>
    </source>
</reference>
<evidence type="ECO:0000313" key="15">
    <source>
        <dbReference type="Proteomes" id="UP000886674"/>
    </source>
</evidence>
<dbReference type="Proteomes" id="UP000886674">
    <property type="component" value="Unassembled WGS sequence"/>
</dbReference>
<dbReference type="EMBL" id="JAEPCR010000101">
    <property type="protein sequence ID" value="MCG7980113.1"/>
    <property type="molecule type" value="Genomic_DNA"/>
</dbReference>
<keyword evidence="4" id="KW-0633">Potassium transport</keyword>
<dbReference type="PANTHER" id="PTHR31462:SF5">
    <property type="entry name" value="ENDOSOMAL_LYSOSOMAL PROTON CHANNEL TMEM175"/>
    <property type="match status" value="1"/>
</dbReference>
<evidence type="ECO:0000256" key="4">
    <source>
        <dbReference type="ARBA" id="ARBA00022538"/>
    </source>
</evidence>
<keyword evidence="8 13" id="KW-1133">Transmembrane helix</keyword>
<dbReference type="Pfam" id="PF06736">
    <property type="entry name" value="TMEM175"/>
    <property type="match status" value="1"/>
</dbReference>
<feature type="transmembrane region" description="Helical" evidence="13">
    <location>
        <begin position="154"/>
        <end position="180"/>
    </location>
</feature>
<dbReference type="GO" id="GO:0016020">
    <property type="term" value="C:membrane"/>
    <property type="evidence" value="ECO:0007669"/>
    <property type="project" value="UniProtKB-SubCell"/>
</dbReference>
<protein>
    <submittedName>
        <fullName evidence="14">TMEM175 family protein</fullName>
    </submittedName>
</protein>
<comment type="subcellular location">
    <subcellularLocation>
        <location evidence="1">Membrane</location>
        <topology evidence="1">Multi-pass membrane protein</topology>
    </subcellularLocation>
</comment>
<gene>
    <name evidence="14" type="ORF">JAY77_18440</name>
</gene>
<sequence>MKTSRLEAFSDGVLAIIITIMVLEFEAPESPELQALASLLPTILSYVISFVFIGIYWSNHHHLLHAAEKISGGVLWLNLNLLFWLSLIPFTTAWMDNQHFAPVPVALYGLILLMCALSYFLLRRGITSQQDVDSILRQDADANRKMIISVSLQLLGVVLAFSYSWFAVLLYILSSLIWVIPEKRIEKAFA</sequence>
<comment type="catalytic activity">
    <reaction evidence="12">
        <text>K(+)(in) = K(+)(out)</text>
        <dbReference type="Rhea" id="RHEA:29463"/>
        <dbReference type="ChEBI" id="CHEBI:29103"/>
    </reaction>
</comment>
<evidence type="ECO:0000256" key="9">
    <source>
        <dbReference type="ARBA" id="ARBA00023065"/>
    </source>
</evidence>
<evidence type="ECO:0000256" key="7">
    <source>
        <dbReference type="ARBA" id="ARBA00022958"/>
    </source>
</evidence>
<organism evidence="14 15">
    <name type="scientific">Candidatus Thiodiazotropha taylori</name>
    <dbReference type="NCBI Taxonomy" id="2792791"/>
    <lineage>
        <taxon>Bacteria</taxon>
        <taxon>Pseudomonadati</taxon>
        <taxon>Pseudomonadota</taxon>
        <taxon>Gammaproteobacteria</taxon>
        <taxon>Chromatiales</taxon>
        <taxon>Sedimenticolaceae</taxon>
        <taxon>Candidatus Thiodiazotropha</taxon>
    </lineage>
</organism>
<dbReference type="GO" id="GO:0015252">
    <property type="term" value="F:proton channel activity"/>
    <property type="evidence" value="ECO:0007669"/>
    <property type="project" value="InterPro"/>
</dbReference>
<evidence type="ECO:0000256" key="3">
    <source>
        <dbReference type="ARBA" id="ARBA00022448"/>
    </source>
</evidence>
<feature type="transmembrane region" description="Helical" evidence="13">
    <location>
        <begin position="35"/>
        <end position="58"/>
    </location>
</feature>
<evidence type="ECO:0000256" key="6">
    <source>
        <dbReference type="ARBA" id="ARBA00022826"/>
    </source>
</evidence>
<comment type="similarity">
    <text evidence="2">Belongs to the TMEM175 family.</text>
</comment>
<evidence type="ECO:0000256" key="13">
    <source>
        <dbReference type="SAM" id="Phobius"/>
    </source>
</evidence>
<evidence type="ECO:0000256" key="10">
    <source>
        <dbReference type="ARBA" id="ARBA00023136"/>
    </source>
</evidence>
<dbReference type="PANTHER" id="PTHR31462">
    <property type="entry name" value="ENDOSOMAL/LYSOSOMAL POTASSIUM CHANNEL TMEM175"/>
    <property type="match status" value="1"/>
</dbReference>
<evidence type="ECO:0000256" key="5">
    <source>
        <dbReference type="ARBA" id="ARBA00022692"/>
    </source>
</evidence>
<feature type="transmembrane region" description="Helical" evidence="13">
    <location>
        <begin position="70"/>
        <end position="95"/>
    </location>
</feature>
<keyword evidence="10 13" id="KW-0472">Membrane</keyword>
<keyword evidence="6" id="KW-0631">Potassium channel</keyword>
<name>A0A9E4TVR7_9GAMM</name>
<evidence type="ECO:0000313" key="14">
    <source>
        <dbReference type="EMBL" id="MCG7980113.1"/>
    </source>
</evidence>
<evidence type="ECO:0000256" key="2">
    <source>
        <dbReference type="ARBA" id="ARBA00006920"/>
    </source>
</evidence>
<comment type="caution">
    <text evidence="14">The sequence shown here is derived from an EMBL/GenBank/DDBJ whole genome shotgun (WGS) entry which is preliminary data.</text>
</comment>